<dbReference type="KEGG" id="saes:HBH39_01675"/>
<evidence type="ECO:0000313" key="2">
    <source>
        <dbReference type="EMBL" id="QIR13361.1"/>
    </source>
</evidence>
<dbReference type="Proteomes" id="UP000502608">
    <property type="component" value="Chromosome"/>
</dbReference>
<gene>
    <name evidence="2" type="ORF">HBH39_01675</name>
</gene>
<keyword evidence="1" id="KW-0732">Signal</keyword>
<evidence type="ECO:0000313" key="3">
    <source>
        <dbReference type="Proteomes" id="UP000502608"/>
    </source>
</evidence>
<reference evidence="2 3" key="1">
    <citation type="submission" date="2020-03" db="EMBL/GenBank/DDBJ databases">
        <title>Complete genome sequence of Shewanella sp.</title>
        <authorList>
            <person name="Kim Y.-S."/>
            <person name="Kim S.-J."/>
            <person name="Jung H.-K."/>
            <person name="Kim K.-H."/>
        </authorList>
    </citation>
    <scope>NUCLEOTIDE SEQUENCE [LARGE SCALE GENOMIC DNA]</scope>
    <source>
        <strain evidence="2 3">PN3F2</strain>
    </source>
</reference>
<protein>
    <submittedName>
        <fullName evidence="2">MSHA biogenesis protein MshK</fullName>
    </submittedName>
</protein>
<name>A0A6G9QHJ0_9GAMM</name>
<dbReference type="RefSeq" id="WP_167675019.1">
    <property type="nucleotide sequence ID" value="NZ_CP050313.1"/>
</dbReference>
<keyword evidence="3" id="KW-1185">Reference proteome</keyword>
<accession>A0A6G9QHJ0</accession>
<dbReference type="AlphaFoldDB" id="A0A6G9QHJ0"/>
<evidence type="ECO:0000256" key="1">
    <source>
        <dbReference type="SAM" id="SignalP"/>
    </source>
</evidence>
<feature type="signal peptide" evidence="1">
    <location>
        <begin position="1"/>
        <end position="25"/>
    </location>
</feature>
<organism evidence="2 3">
    <name type="scientific">Shewanella aestuarii</name>
    <dbReference type="NCBI Taxonomy" id="1028752"/>
    <lineage>
        <taxon>Bacteria</taxon>
        <taxon>Pseudomonadati</taxon>
        <taxon>Pseudomonadota</taxon>
        <taxon>Gammaproteobacteria</taxon>
        <taxon>Alteromonadales</taxon>
        <taxon>Shewanellaceae</taxon>
        <taxon>Shewanella</taxon>
    </lineage>
</organism>
<dbReference type="EMBL" id="CP050313">
    <property type="protein sequence ID" value="QIR13361.1"/>
    <property type="molecule type" value="Genomic_DNA"/>
</dbReference>
<feature type="chain" id="PRO_5026167055" evidence="1">
    <location>
        <begin position="26"/>
        <end position="106"/>
    </location>
</feature>
<sequence>MLPNKINPYLTSSVLSLILVASVHAQSLRDPTLPSQGFQRAAMVNDQQGLVLNSVVNGAHSYAVINNKIMKVGDNVQGVRIVAIGKSHVSLSDGRKLQLFQSITER</sequence>
<proteinExistence type="predicted"/>